<dbReference type="OrthoDB" id="9801717at2"/>
<dbReference type="AlphaFoldDB" id="A0A643FGX3"/>
<feature type="active site" evidence="11">
    <location>
        <position position="191"/>
    </location>
</feature>
<name>A0A643FGX3_IDEDE</name>
<accession>A0A643FGX3</accession>
<keyword evidence="7 11" id="KW-0229">DNA integration</keyword>
<comment type="function">
    <text evidence="11">Site-specific tyrosine recombinase, which acts by catalyzing the cutting and rejoining of the recombining DNA molecules. The XerC-XerD complex is essential to convert dimers of the bacterial chromosome into monomers to permit their segregation at cell division. It also contributes to the segregational stability of plasmids.</text>
</comment>
<evidence type="ECO:0000256" key="2">
    <source>
        <dbReference type="ARBA" id="ARBA00010450"/>
    </source>
</evidence>
<dbReference type="SUPFAM" id="SSF47823">
    <property type="entry name" value="lambda integrase-like, N-terminal domain"/>
    <property type="match status" value="1"/>
</dbReference>
<feature type="domain" description="Core-binding (CB)" evidence="13">
    <location>
        <begin position="20"/>
        <end position="106"/>
    </location>
</feature>
<dbReference type="EMBL" id="VZPB01000011">
    <property type="protein sequence ID" value="KAB0583743.1"/>
    <property type="molecule type" value="Genomic_DNA"/>
</dbReference>
<feature type="domain" description="Tyr recombinase" evidence="12">
    <location>
        <begin position="127"/>
        <end position="310"/>
    </location>
</feature>
<keyword evidence="4 11" id="KW-0963">Cytoplasm</keyword>
<keyword evidence="6 11" id="KW-0159">Chromosome partition</keyword>
<dbReference type="HAMAP" id="MF_01807">
    <property type="entry name" value="Recomb_XerD"/>
    <property type="match status" value="1"/>
</dbReference>
<dbReference type="Gene3D" id="1.10.443.10">
    <property type="entry name" value="Intergrase catalytic core"/>
    <property type="match status" value="1"/>
</dbReference>
<gene>
    <name evidence="11 14" type="primary">xerD</name>
    <name evidence="14" type="ORF">F7Q92_06660</name>
</gene>
<feature type="active site" evidence="11">
    <location>
        <position position="265"/>
    </location>
</feature>
<dbReference type="GO" id="GO:0006313">
    <property type="term" value="P:DNA transposition"/>
    <property type="evidence" value="ECO:0007669"/>
    <property type="project" value="UniProtKB-UniRule"/>
</dbReference>
<dbReference type="NCBIfam" id="NF001399">
    <property type="entry name" value="PRK00283.1"/>
    <property type="match status" value="1"/>
</dbReference>
<dbReference type="InterPro" id="IPR044068">
    <property type="entry name" value="CB"/>
</dbReference>
<evidence type="ECO:0000256" key="10">
    <source>
        <dbReference type="ARBA" id="ARBA00023306"/>
    </source>
</evidence>
<dbReference type="InterPro" id="IPR013762">
    <property type="entry name" value="Integrase-like_cat_sf"/>
</dbReference>
<dbReference type="RefSeq" id="WP_151123406.1">
    <property type="nucleotide sequence ID" value="NZ_CP088081.1"/>
</dbReference>
<dbReference type="InterPro" id="IPR011010">
    <property type="entry name" value="DNA_brk_join_enz"/>
</dbReference>
<keyword evidence="5 11" id="KW-0132">Cell division</keyword>
<dbReference type="GO" id="GO:0003677">
    <property type="term" value="F:DNA binding"/>
    <property type="evidence" value="ECO:0007669"/>
    <property type="project" value="UniProtKB-UniRule"/>
</dbReference>
<dbReference type="InterPro" id="IPR023009">
    <property type="entry name" value="Tyrosine_recombinase_XerC/XerD"/>
</dbReference>
<dbReference type="InterPro" id="IPR004107">
    <property type="entry name" value="Integrase_SAM-like_N"/>
</dbReference>
<dbReference type="HAMAP" id="MF_01808">
    <property type="entry name" value="Recomb_XerC_XerD"/>
    <property type="match status" value="1"/>
</dbReference>
<evidence type="ECO:0000256" key="7">
    <source>
        <dbReference type="ARBA" id="ARBA00022908"/>
    </source>
</evidence>
<evidence type="ECO:0000313" key="15">
    <source>
        <dbReference type="Proteomes" id="UP000430120"/>
    </source>
</evidence>
<evidence type="ECO:0000256" key="3">
    <source>
        <dbReference type="ARBA" id="ARBA00015810"/>
    </source>
</evidence>
<dbReference type="PROSITE" id="PS51898">
    <property type="entry name" value="TYR_RECOMBINASE"/>
    <property type="match status" value="1"/>
</dbReference>
<comment type="subunit">
    <text evidence="11">Forms a cyclic heterotetrameric complex composed of two molecules of XerC and two molecules of XerD.</text>
</comment>
<dbReference type="InterPro" id="IPR002104">
    <property type="entry name" value="Integrase_catalytic"/>
</dbReference>
<dbReference type="SUPFAM" id="SSF56349">
    <property type="entry name" value="DNA breaking-rejoining enzymes"/>
    <property type="match status" value="1"/>
</dbReference>
<organism evidence="14 15">
    <name type="scientific">Ideonella dechloratans</name>
    <dbReference type="NCBI Taxonomy" id="36863"/>
    <lineage>
        <taxon>Bacteria</taxon>
        <taxon>Pseudomonadati</taxon>
        <taxon>Pseudomonadota</taxon>
        <taxon>Betaproteobacteria</taxon>
        <taxon>Burkholderiales</taxon>
        <taxon>Sphaerotilaceae</taxon>
        <taxon>Ideonella</taxon>
    </lineage>
</organism>
<dbReference type="GO" id="GO:0005737">
    <property type="term" value="C:cytoplasm"/>
    <property type="evidence" value="ECO:0007669"/>
    <property type="project" value="UniProtKB-SubCell"/>
</dbReference>
<dbReference type="InterPro" id="IPR050090">
    <property type="entry name" value="Tyrosine_recombinase_XerCD"/>
</dbReference>
<evidence type="ECO:0000256" key="1">
    <source>
        <dbReference type="ARBA" id="ARBA00004496"/>
    </source>
</evidence>
<comment type="similarity">
    <text evidence="2 11">Belongs to the 'phage' integrase family. XerD subfamily.</text>
</comment>
<feature type="active site" evidence="11">
    <location>
        <position position="167"/>
    </location>
</feature>
<dbReference type="GO" id="GO:0007059">
    <property type="term" value="P:chromosome segregation"/>
    <property type="evidence" value="ECO:0007669"/>
    <property type="project" value="UniProtKB-UniRule"/>
</dbReference>
<feature type="active site" evidence="11">
    <location>
        <position position="262"/>
    </location>
</feature>
<dbReference type="GO" id="GO:0009037">
    <property type="term" value="F:tyrosine-based site-specific recombinase activity"/>
    <property type="evidence" value="ECO:0007669"/>
    <property type="project" value="UniProtKB-UniRule"/>
</dbReference>
<evidence type="ECO:0000256" key="4">
    <source>
        <dbReference type="ARBA" id="ARBA00022490"/>
    </source>
</evidence>
<evidence type="ECO:0000313" key="14">
    <source>
        <dbReference type="EMBL" id="KAB0583743.1"/>
    </source>
</evidence>
<dbReference type="Gene3D" id="1.10.150.130">
    <property type="match status" value="1"/>
</dbReference>
<dbReference type="NCBIfam" id="TIGR02225">
    <property type="entry name" value="recomb_XerD"/>
    <property type="match status" value="1"/>
</dbReference>
<evidence type="ECO:0000259" key="12">
    <source>
        <dbReference type="PROSITE" id="PS51898"/>
    </source>
</evidence>
<evidence type="ECO:0000256" key="6">
    <source>
        <dbReference type="ARBA" id="ARBA00022829"/>
    </source>
</evidence>
<keyword evidence="15" id="KW-1185">Reference proteome</keyword>
<evidence type="ECO:0000256" key="9">
    <source>
        <dbReference type="ARBA" id="ARBA00023172"/>
    </source>
</evidence>
<protein>
    <recommendedName>
        <fullName evidence="3 11">Tyrosine recombinase XerD</fullName>
    </recommendedName>
</protein>
<dbReference type="PANTHER" id="PTHR30349">
    <property type="entry name" value="PHAGE INTEGRASE-RELATED"/>
    <property type="match status" value="1"/>
</dbReference>
<evidence type="ECO:0000256" key="5">
    <source>
        <dbReference type="ARBA" id="ARBA00022618"/>
    </source>
</evidence>
<dbReference type="GO" id="GO:0051301">
    <property type="term" value="P:cell division"/>
    <property type="evidence" value="ECO:0007669"/>
    <property type="project" value="UniProtKB-KW"/>
</dbReference>
<keyword evidence="8 11" id="KW-0238">DNA-binding</keyword>
<dbReference type="PROSITE" id="PS51900">
    <property type="entry name" value="CB"/>
    <property type="match status" value="1"/>
</dbReference>
<evidence type="ECO:0000256" key="11">
    <source>
        <dbReference type="HAMAP-Rule" id="MF_01807"/>
    </source>
</evidence>
<dbReference type="InterPro" id="IPR011932">
    <property type="entry name" value="Recomb_XerD"/>
</dbReference>
<dbReference type="Pfam" id="PF00589">
    <property type="entry name" value="Phage_integrase"/>
    <property type="match status" value="1"/>
</dbReference>
<reference evidence="14 15" key="1">
    <citation type="submission" date="2019-09" db="EMBL/GenBank/DDBJ databases">
        <title>Draft genome sequences of 48 bacterial type strains from the CCUG.</title>
        <authorList>
            <person name="Tunovic T."/>
            <person name="Pineiro-Iglesias B."/>
            <person name="Unosson C."/>
            <person name="Inganas E."/>
            <person name="Ohlen M."/>
            <person name="Cardew S."/>
            <person name="Jensie-Markopoulos S."/>
            <person name="Salva-Serra F."/>
            <person name="Jaen-Luchoro D."/>
            <person name="Karlsson R."/>
            <person name="Svensson-Stadler L."/>
            <person name="Chun J."/>
            <person name="Moore E."/>
        </authorList>
    </citation>
    <scope>NUCLEOTIDE SEQUENCE [LARGE SCALE GENOMIC DNA]</scope>
    <source>
        <strain evidence="14 15">CCUG 30977</strain>
    </source>
</reference>
<evidence type="ECO:0000259" key="13">
    <source>
        <dbReference type="PROSITE" id="PS51900"/>
    </source>
</evidence>
<comment type="caution">
    <text evidence="14">The sequence shown here is derived from an EMBL/GenBank/DDBJ whole genome shotgun (WGS) entry which is preliminary data.</text>
</comment>
<comment type="subcellular location">
    <subcellularLocation>
        <location evidence="1 11">Cytoplasm</location>
    </subcellularLocation>
</comment>
<feature type="active site" description="O-(3'-phospho-DNA)-tyrosine intermediate" evidence="11">
    <location>
        <position position="297"/>
    </location>
</feature>
<dbReference type="Pfam" id="PF02899">
    <property type="entry name" value="Phage_int_SAM_1"/>
    <property type="match status" value="1"/>
</dbReference>
<evidence type="ECO:0000256" key="8">
    <source>
        <dbReference type="ARBA" id="ARBA00023125"/>
    </source>
</evidence>
<dbReference type="PANTHER" id="PTHR30349:SF90">
    <property type="entry name" value="TYROSINE RECOMBINASE XERD"/>
    <property type="match status" value="1"/>
</dbReference>
<keyword evidence="10 11" id="KW-0131">Cell cycle</keyword>
<sequence length="316" mass="34986">MTSVLSSVEASSPAVQILSPEDAVLIDAFCAALWIEDGLSRNTLAAYRRDLSALALWLAGHDAPAGLRTVRLSDLLAYAADRHASTRSTTANRRLAVFRRFFRWAVRERHVTEDPTLQLQSARQPLRLPKTLTEAQVEALLRAPDVATPLGLRDRCMLELMYASGLRVSELVALSSVEVGLAEGVLRVTGKGRKERLVPFGQEAEGWIRRYLAEARGEILKGRQSAALFVTGRGEGMTRQMFWTLVKRYAGQAGVTVPLSPHTLRHAFATHLLNHGADLRVVQMLLGHADISTTTIYTHVARERLKSLHARHHPRA</sequence>
<keyword evidence="9 11" id="KW-0233">DNA recombination</keyword>
<feature type="active site" evidence="11">
    <location>
        <position position="288"/>
    </location>
</feature>
<dbReference type="InterPro" id="IPR010998">
    <property type="entry name" value="Integrase_recombinase_N"/>
</dbReference>
<proteinExistence type="inferred from homology"/>
<dbReference type="CDD" id="cd00798">
    <property type="entry name" value="INT_XerDC_C"/>
    <property type="match status" value="1"/>
</dbReference>
<dbReference type="Proteomes" id="UP000430120">
    <property type="component" value="Unassembled WGS sequence"/>
</dbReference>